<keyword evidence="3" id="KW-1185">Reference proteome</keyword>
<sequence>MKSIYIVDGGSVAKRKSGCWGVIANLPKLLEKDTVSFMEHFLSTSNDTGSVNWSWSLEPSGSDDSWKWNPLVPEKLNILAWRINHGRLPSMANLSRIGIGTSNLCMICGGAPETQNHIFVECEITKVV</sequence>
<proteinExistence type="predicted"/>
<evidence type="ECO:0000313" key="3">
    <source>
        <dbReference type="Proteomes" id="UP000235145"/>
    </source>
</evidence>
<dbReference type="InterPro" id="IPR026960">
    <property type="entry name" value="RVT-Znf"/>
</dbReference>
<dbReference type="Pfam" id="PF13966">
    <property type="entry name" value="zf-RVT"/>
    <property type="match status" value="1"/>
</dbReference>
<dbReference type="Proteomes" id="UP000235145">
    <property type="component" value="Unassembled WGS sequence"/>
</dbReference>
<feature type="domain" description="Reverse transcriptase zinc-binding" evidence="1">
    <location>
        <begin position="65"/>
        <end position="126"/>
    </location>
</feature>
<reference evidence="2 3" key="1">
    <citation type="journal article" date="2017" name="Nat. Commun.">
        <title>Genome assembly with in vitro proximity ligation data and whole-genome triplication in lettuce.</title>
        <authorList>
            <person name="Reyes-Chin-Wo S."/>
            <person name="Wang Z."/>
            <person name="Yang X."/>
            <person name="Kozik A."/>
            <person name="Arikit S."/>
            <person name="Song C."/>
            <person name="Xia L."/>
            <person name="Froenicke L."/>
            <person name="Lavelle D.O."/>
            <person name="Truco M.J."/>
            <person name="Xia R."/>
            <person name="Zhu S."/>
            <person name="Xu C."/>
            <person name="Xu H."/>
            <person name="Xu X."/>
            <person name="Cox K."/>
            <person name="Korf I."/>
            <person name="Meyers B.C."/>
            <person name="Michelmore R.W."/>
        </authorList>
    </citation>
    <scope>NUCLEOTIDE SEQUENCE [LARGE SCALE GENOMIC DNA]</scope>
    <source>
        <strain evidence="3">cv. Salinas</strain>
        <tissue evidence="2">Seedlings</tissue>
    </source>
</reference>
<accession>A0A9R1WQ24</accession>
<evidence type="ECO:0000313" key="2">
    <source>
        <dbReference type="EMBL" id="KAJ0228223.1"/>
    </source>
</evidence>
<name>A0A9R1WQ24_LACSA</name>
<protein>
    <recommendedName>
        <fullName evidence="1">Reverse transcriptase zinc-binding domain-containing protein</fullName>
    </recommendedName>
</protein>
<dbReference type="AlphaFoldDB" id="A0A9R1WQ24"/>
<gene>
    <name evidence="2" type="ORF">LSAT_V11C100023860</name>
</gene>
<organism evidence="2 3">
    <name type="scientific">Lactuca sativa</name>
    <name type="common">Garden lettuce</name>
    <dbReference type="NCBI Taxonomy" id="4236"/>
    <lineage>
        <taxon>Eukaryota</taxon>
        <taxon>Viridiplantae</taxon>
        <taxon>Streptophyta</taxon>
        <taxon>Embryophyta</taxon>
        <taxon>Tracheophyta</taxon>
        <taxon>Spermatophyta</taxon>
        <taxon>Magnoliopsida</taxon>
        <taxon>eudicotyledons</taxon>
        <taxon>Gunneridae</taxon>
        <taxon>Pentapetalae</taxon>
        <taxon>asterids</taxon>
        <taxon>campanulids</taxon>
        <taxon>Asterales</taxon>
        <taxon>Asteraceae</taxon>
        <taxon>Cichorioideae</taxon>
        <taxon>Cichorieae</taxon>
        <taxon>Lactucinae</taxon>
        <taxon>Lactuca</taxon>
    </lineage>
</organism>
<comment type="caution">
    <text evidence="2">The sequence shown here is derived from an EMBL/GenBank/DDBJ whole genome shotgun (WGS) entry which is preliminary data.</text>
</comment>
<evidence type="ECO:0000259" key="1">
    <source>
        <dbReference type="Pfam" id="PF13966"/>
    </source>
</evidence>
<dbReference type="EMBL" id="NBSK02000001">
    <property type="protein sequence ID" value="KAJ0228223.1"/>
    <property type="molecule type" value="Genomic_DNA"/>
</dbReference>